<evidence type="ECO:0000256" key="1">
    <source>
        <dbReference type="ARBA" id="ARBA00004651"/>
    </source>
</evidence>
<dbReference type="PANTHER" id="PTHR34820">
    <property type="entry name" value="INNER MEMBRANE PROTEIN YEBZ"/>
    <property type="match status" value="1"/>
</dbReference>
<dbReference type="Proteomes" id="UP000179840">
    <property type="component" value="Unassembled WGS sequence"/>
</dbReference>
<comment type="caution">
    <text evidence="8">The sequence shown here is derived from an EMBL/GenBank/DDBJ whole genome shotgun (WGS) entry which is preliminary data.</text>
</comment>
<feature type="transmembrane region" description="Helical" evidence="6">
    <location>
        <begin position="158"/>
        <end position="176"/>
    </location>
</feature>
<dbReference type="AlphaFoldDB" id="A0A1S1TZM5"/>
<feature type="transmembrane region" description="Helical" evidence="6">
    <location>
        <begin position="49"/>
        <end position="73"/>
    </location>
</feature>
<evidence type="ECO:0000259" key="7">
    <source>
        <dbReference type="Pfam" id="PF05425"/>
    </source>
</evidence>
<dbReference type="InterPro" id="IPR032694">
    <property type="entry name" value="CopC/D"/>
</dbReference>
<protein>
    <submittedName>
        <fullName evidence="8">Copper resistance protein CopD</fullName>
    </submittedName>
</protein>
<dbReference type="Pfam" id="PF05425">
    <property type="entry name" value="CopD"/>
    <property type="match status" value="1"/>
</dbReference>
<feature type="transmembrane region" description="Helical" evidence="6">
    <location>
        <begin position="197"/>
        <end position="216"/>
    </location>
</feature>
<evidence type="ECO:0000256" key="6">
    <source>
        <dbReference type="SAM" id="Phobius"/>
    </source>
</evidence>
<accession>A0A1S1TZM5</accession>
<keyword evidence="2" id="KW-1003">Cell membrane</keyword>
<dbReference type="GO" id="GO:0006825">
    <property type="term" value="P:copper ion transport"/>
    <property type="evidence" value="ECO:0007669"/>
    <property type="project" value="InterPro"/>
</dbReference>
<feature type="domain" description="Copper resistance protein D" evidence="7">
    <location>
        <begin position="196"/>
        <end position="290"/>
    </location>
</feature>
<evidence type="ECO:0000256" key="4">
    <source>
        <dbReference type="ARBA" id="ARBA00022989"/>
    </source>
</evidence>
<feature type="transmembrane region" description="Helical" evidence="6">
    <location>
        <begin position="6"/>
        <end position="28"/>
    </location>
</feature>
<feature type="transmembrane region" description="Helical" evidence="6">
    <location>
        <begin position="93"/>
        <end position="110"/>
    </location>
</feature>
<organism evidence="8 9">
    <name type="scientific">Janthinobacterium lividum</name>
    <dbReference type="NCBI Taxonomy" id="29581"/>
    <lineage>
        <taxon>Bacteria</taxon>
        <taxon>Pseudomonadati</taxon>
        <taxon>Pseudomonadota</taxon>
        <taxon>Betaproteobacteria</taxon>
        <taxon>Burkholderiales</taxon>
        <taxon>Oxalobacteraceae</taxon>
        <taxon>Janthinobacterium</taxon>
    </lineage>
</organism>
<feature type="transmembrane region" description="Helical" evidence="6">
    <location>
        <begin position="228"/>
        <end position="250"/>
    </location>
</feature>
<keyword evidence="3 6" id="KW-0812">Transmembrane</keyword>
<keyword evidence="4 6" id="KW-1133">Transmembrane helix</keyword>
<evidence type="ECO:0000256" key="5">
    <source>
        <dbReference type="ARBA" id="ARBA00023136"/>
    </source>
</evidence>
<dbReference type="InterPro" id="IPR008457">
    <property type="entry name" value="Cu-R_CopD_dom"/>
</dbReference>
<comment type="subcellular location">
    <subcellularLocation>
        <location evidence="1">Cell membrane</location>
        <topology evidence="1">Multi-pass membrane protein</topology>
    </subcellularLocation>
</comment>
<feature type="transmembrane region" description="Helical" evidence="6">
    <location>
        <begin position="271"/>
        <end position="290"/>
    </location>
</feature>
<sequence>MDAVSLLQVSSALLLNFGFAWLVGSWFARYWMRSSGVDHDHFEPALRKLDLMAAAISMVGSASALLSATAVMGGVGLREACPMFWMMVSTTDYGHAGCAIVVAMLVLFFVRLTGGVGRSSDIAVVLLLATFSATRASMGHAGEEGFWTIPLAVEAIHFFAIGLWTGAVMVSGWFVLHETRIRTFDTGSIDQYLELMSQAAMLAVVAIVATGIYSAWHRVGSSEHLVHTTYGITLLVKVAMVFLAIVLGGYNKFLGLPAASRSSRGVTLVRVVLQVETLLLLGALFAAAILTTQQPPTAM</sequence>
<proteinExistence type="predicted"/>
<evidence type="ECO:0000256" key="2">
    <source>
        <dbReference type="ARBA" id="ARBA00022475"/>
    </source>
</evidence>
<dbReference type="GO" id="GO:0005886">
    <property type="term" value="C:plasma membrane"/>
    <property type="evidence" value="ECO:0007669"/>
    <property type="project" value="UniProtKB-SubCell"/>
</dbReference>
<keyword evidence="5 6" id="KW-0472">Membrane</keyword>
<name>A0A1S1TZM5_9BURK</name>
<dbReference type="PANTHER" id="PTHR34820:SF4">
    <property type="entry name" value="INNER MEMBRANE PROTEIN YEBZ"/>
    <property type="match status" value="1"/>
</dbReference>
<evidence type="ECO:0000313" key="8">
    <source>
        <dbReference type="EMBL" id="OHV93715.1"/>
    </source>
</evidence>
<feature type="transmembrane region" description="Helical" evidence="6">
    <location>
        <begin position="122"/>
        <end position="138"/>
    </location>
</feature>
<dbReference type="EMBL" id="LFKP01000016">
    <property type="protein sequence ID" value="OHV93715.1"/>
    <property type="molecule type" value="Genomic_DNA"/>
</dbReference>
<dbReference type="RefSeq" id="WP_071080250.1">
    <property type="nucleotide sequence ID" value="NZ_LFKP01000016.1"/>
</dbReference>
<keyword evidence="8" id="KW-0614">Plasmid</keyword>
<evidence type="ECO:0000313" key="9">
    <source>
        <dbReference type="Proteomes" id="UP000179840"/>
    </source>
</evidence>
<geneLocation type="plasmid" evidence="8">
    <name>pMEG01</name>
</geneLocation>
<reference evidence="8 9" key="1">
    <citation type="submission" date="2015-06" db="EMBL/GenBank/DDBJ databases">
        <title>Draft genome sequencing of a biphenyl-degrading bacterium, Janthinobacterium lividum MEG1.</title>
        <authorList>
            <person name="Shimodaira J."/>
            <person name="Hatta T."/>
        </authorList>
    </citation>
    <scope>NUCLEOTIDE SEQUENCE [LARGE SCALE GENOMIC DNA]</scope>
    <source>
        <strain evidence="8 9">MEG1</strain>
        <plasmid evidence="8">pMEG01</plasmid>
    </source>
</reference>
<gene>
    <name evidence="8" type="ORF">AKG95_28570</name>
</gene>
<evidence type="ECO:0000256" key="3">
    <source>
        <dbReference type="ARBA" id="ARBA00022692"/>
    </source>
</evidence>